<reference evidence="2 3" key="1">
    <citation type="submission" date="2014-01" db="EMBL/GenBank/DDBJ databases">
        <title>Sulfitobacter sp. H3 (MCCC 1A00686) Genome Sequencing.</title>
        <authorList>
            <person name="Lai Q."/>
            <person name="Hong Z."/>
        </authorList>
    </citation>
    <scope>NUCLEOTIDE SEQUENCE [LARGE SCALE GENOMIC DNA]</scope>
    <source>
        <strain evidence="2 3">H3</strain>
    </source>
</reference>
<evidence type="ECO:0000313" key="3">
    <source>
        <dbReference type="Proteomes" id="UP000027746"/>
    </source>
</evidence>
<accession>A0A073IYQ3</accession>
<dbReference type="Proteomes" id="UP000027746">
    <property type="component" value="Unassembled WGS sequence"/>
</dbReference>
<organism evidence="2 3">
    <name type="scientific">Pseudosulfitobacter pseudonitzschiae</name>
    <dbReference type="NCBI Taxonomy" id="1402135"/>
    <lineage>
        <taxon>Bacteria</taxon>
        <taxon>Pseudomonadati</taxon>
        <taxon>Pseudomonadota</taxon>
        <taxon>Alphaproteobacteria</taxon>
        <taxon>Rhodobacterales</taxon>
        <taxon>Roseobacteraceae</taxon>
        <taxon>Pseudosulfitobacter</taxon>
    </lineage>
</organism>
<dbReference type="RefSeq" id="WP_051694597.1">
    <property type="nucleotide sequence ID" value="NZ_CP054599.1"/>
</dbReference>
<dbReference type="EMBL" id="JAMD01000012">
    <property type="protein sequence ID" value="KEJ94556.1"/>
    <property type="molecule type" value="Genomic_DNA"/>
</dbReference>
<comment type="caution">
    <text evidence="2">The sequence shown here is derived from an EMBL/GenBank/DDBJ whole genome shotgun (WGS) entry which is preliminary data.</text>
</comment>
<gene>
    <name evidence="2" type="ORF">SUH3_05880</name>
</gene>
<name>A0A073IYQ3_9RHOB</name>
<sequence length="167" mass="17704">MTTTSDYITDSQGRNPAVHGVSVRALDAGRTLGRLARRVTGAGLILAAAGLWLAPGSSWAADILLIKLVLSLVAGGVGLALVQAGSAPDAPEVEIDLVRRRVRVFARTRGRDVVLHDCSFADLGRVEKTSNTLMLWDDRDNLLAEVAPADRRAQKALVSGLRDAGKL</sequence>
<dbReference type="OrthoDB" id="7725209at2"/>
<keyword evidence="1" id="KW-0812">Transmembrane</keyword>
<protein>
    <submittedName>
        <fullName evidence="2">Uncharacterized protein</fullName>
    </submittedName>
</protein>
<dbReference type="AlphaFoldDB" id="A0A073IYQ3"/>
<keyword evidence="1" id="KW-1133">Transmembrane helix</keyword>
<proteinExistence type="predicted"/>
<evidence type="ECO:0000256" key="1">
    <source>
        <dbReference type="SAM" id="Phobius"/>
    </source>
</evidence>
<keyword evidence="1" id="KW-0472">Membrane</keyword>
<feature type="transmembrane region" description="Helical" evidence="1">
    <location>
        <begin position="35"/>
        <end position="53"/>
    </location>
</feature>
<keyword evidence="3" id="KW-1185">Reference proteome</keyword>
<evidence type="ECO:0000313" key="2">
    <source>
        <dbReference type="EMBL" id="KEJ94556.1"/>
    </source>
</evidence>
<dbReference type="GeneID" id="68869694"/>